<dbReference type="Proteomes" id="UP000009149">
    <property type="component" value="Chromosome"/>
</dbReference>
<accession>B3DUG2</accession>
<sequence length="37" mass="4282">MLAENLQRHFSNASLAVQAKFFRDKTKLWINAKGSLF</sequence>
<gene>
    <name evidence="1" type="ordered locus">Minf_0910</name>
</gene>
<dbReference type="AlphaFoldDB" id="B3DUG2"/>
<dbReference type="HOGENOM" id="CLU_3345798_0_0_0"/>
<evidence type="ECO:0000313" key="2">
    <source>
        <dbReference type="Proteomes" id="UP000009149"/>
    </source>
</evidence>
<dbReference type="STRING" id="481448.Minf_0910"/>
<organism evidence="1 2">
    <name type="scientific">Methylacidiphilum infernorum (isolate V4)</name>
    <name type="common">Methylokorus infernorum (strain V4)</name>
    <dbReference type="NCBI Taxonomy" id="481448"/>
    <lineage>
        <taxon>Bacteria</taxon>
        <taxon>Pseudomonadati</taxon>
        <taxon>Verrucomicrobiota</taxon>
        <taxon>Methylacidiphilae</taxon>
        <taxon>Methylacidiphilales</taxon>
        <taxon>Methylacidiphilaceae</taxon>
        <taxon>Methylacidiphilum (ex Ratnadevi et al. 2023)</taxon>
    </lineage>
</organism>
<reference evidence="1 2" key="1">
    <citation type="journal article" date="2008" name="Biol. Direct">
        <title>Complete genome sequence of the extremely acidophilic methanotroph isolate V4, Methylacidiphilum infernorum, a representative of the bacterial phylum Verrucomicrobia.</title>
        <authorList>
            <person name="Hou S."/>
            <person name="Makarova K.S."/>
            <person name="Saw J.H."/>
            <person name="Senin P."/>
            <person name="Ly B.V."/>
            <person name="Zhou Z."/>
            <person name="Ren Y."/>
            <person name="Wang J."/>
            <person name="Galperin M.Y."/>
            <person name="Omelchenko M.V."/>
            <person name="Wolf Y.I."/>
            <person name="Yutin N."/>
            <person name="Koonin E.V."/>
            <person name="Stott M.B."/>
            <person name="Mountain B.W."/>
            <person name="Crowe M.A."/>
            <person name="Smirnova A.V."/>
            <person name="Dunfield P.F."/>
            <person name="Feng L."/>
            <person name="Wang L."/>
            <person name="Alam M."/>
        </authorList>
    </citation>
    <scope>NUCLEOTIDE SEQUENCE [LARGE SCALE GENOMIC DNA]</scope>
    <source>
        <strain evidence="2">Isolate V4</strain>
    </source>
</reference>
<dbReference type="KEGG" id="min:Minf_0910"/>
<proteinExistence type="predicted"/>
<name>B3DUG2_METI4</name>
<evidence type="ECO:0000313" key="1">
    <source>
        <dbReference type="EMBL" id="ACD82965.1"/>
    </source>
</evidence>
<dbReference type="EMBL" id="CP000975">
    <property type="protein sequence ID" value="ACD82965.1"/>
    <property type="molecule type" value="Genomic_DNA"/>
</dbReference>
<protein>
    <submittedName>
        <fullName evidence="1">Uncharacterized protein</fullName>
    </submittedName>
</protein>